<dbReference type="Proteomes" id="UP001057402">
    <property type="component" value="Chromosome 9"/>
</dbReference>
<organism evidence="1 2">
    <name type="scientific">Melastoma candidum</name>
    <dbReference type="NCBI Taxonomy" id="119954"/>
    <lineage>
        <taxon>Eukaryota</taxon>
        <taxon>Viridiplantae</taxon>
        <taxon>Streptophyta</taxon>
        <taxon>Embryophyta</taxon>
        <taxon>Tracheophyta</taxon>
        <taxon>Spermatophyta</taxon>
        <taxon>Magnoliopsida</taxon>
        <taxon>eudicotyledons</taxon>
        <taxon>Gunneridae</taxon>
        <taxon>Pentapetalae</taxon>
        <taxon>rosids</taxon>
        <taxon>malvids</taxon>
        <taxon>Myrtales</taxon>
        <taxon>Melastomataceae</taxon>
        <taxon>Melastomatoideae</taxon>
        <taxon>Melastomateae</taxon>
        <taxon>Melastoma</taxon>
    </lineage>
</organism>
<sequence length="114" mass="12042">MMAPSSAAPSSLIQDNLKKIAAYKTVEFVRSGMVVGLGTGSTPRHAVDRIAELLDQGELPDVIGIPTSSTTHEQALALGIPLSDLDSHPIVDLAIDVGPFRDGQWELFNGLFSG</sequence>
<accession>A0ACB9MPI9</accession>
<keyword evidence="2" id="KW-1185">Reference proteome</keyword>
<dbReference type="EMBL" id="CM042888">
    <property type="protein sequence ID" value="KAI4326107.1"/>
    <property type="molecule type" value="Genomic_DNA"/>
</dbReference>
<evidence type="ECO:0000313" key="2">
    <source>
        <dbReference type="Proteomes" id="UP001057402"/>
    </source>
</evidence>
<reference evidence="2" key="1">
    <citation type="journal article" date="2023" name="Front. Plant Sci.">
        <title>Chromosomal-level genome assembly of Melastoma candidum provides insights into trichome evolution.</title>
        <authorList>
            <person name="Zhong Y."/>
            <person name="Wu W."/>
            <person name="Sun C."/>
            <person name="Zou P."/>
            <person name="Liu Y."/>
            <person name="Dai S."/>
            <person name="Zhou R."/>
        </authorList>
    </citation>
    <scope>NUCLEOTIDE SEQUENCE [LARGE SCALE GENOMIC DNA]</scope>
</reference>
<protein>
    <submittedName>
        <fullName evidence="1">Uncharacterized protein</fullName>
    </submittedName>
</protein>
<gene>
    <name evidence="1" type="ORF">MLD38_031450</name>
</gene>
<proteinExistence type="predicted"/>
<comment type="caution">
    <text evidence="1">The sequence shown here is derived from an EMBL/GenBank/DDBJ whole genome shotgun (WGS) entry which is preliminary data.</text>
</comment>
<name>A0ACB9MPI9_9MYRT</name>
<evidence type="ECO:0000313" key="1">
    <source>
        <dbReference type="EMBL" id="KAI4326107.1"/>
    </source>
</evidence>